<accession>A0A699V898</accession>
<protein>
    <submittedName>
        <fullName evidence="2">Uncharacterized protein</fullName>
    </submittedName>
</protein>
<feature type="region of interest" description="Disordered" evidence="1">
    <location>
        <begin position="1"/>
        <end position="61"/>
    </location>
</feature>
<sequence length="93" mass="10095">MNYQLVTAGNISNPSAGEKPEFEGSKPESEFHVSLSSSAQTKKHDDKTKREAKGKSLIESSTGYRNLSEEFKDFSNNSINKVNAANTSVPTIG</sequence>
<feature type="compositionally biased region" description="Basic and acidic residues" evidence="1">
    <location>
        <begin position="42"/>
        <end position="56"/>
    </location>
</feature>
<reference evidence="2" key="1">
    <citation type="journal article" date="2019" name="Sci. Rep.">
        <title>Draft genome of Tanacetum cinerariifolium, the natural source of mosquito coil.</title>
        <authorList>
            <person name="Yamashiro T."/>
            <person name="Shiraishi A."/>
            <person name="Satake H."/>
            <person name="Nakayama K."/>
        </authorList>
    </citation>
    <scope>NUCLEOTIDE SEQUENCE</scope>
</reference>
<dbReference type="EMBL" id="BKCJ011408476">
    <property type="protein sequence ID" value="GFD30890.1"/>
    <property type="molecule type" value="Genomic_DNA"/>
</dbReference>
<gene>
    <name evidence="2" type="ORF">Tci_902859</name>
</gene>
<name>A0A699V898_TANCI</name>
<comment type="caution">
    <text evidence="2">The sequence shown here is derived from an EMBL/GenBank/DDBJ whole genome shotgun (WGS) entry which is preliminary data.</text>
</comment>
<organism evidence="2">
    <name type="scientific">Tanacetum cinerariifolium</name>
    <name type="common">Dalmatian daisy</name>
    <name type="synonym">Chrysanthemum cinerariifolium</name>
    <dbReference type="NCBI Taxonomy" id="118510"/>
    <lineage>
        <taxon>Eukaryota</taxon>
        <taxon>Viridiplantae</taxon>
        <taxon>Streptophyta</taxon>
        <taxon>Embryophyta</taxon>
        <taxon>Tracheophyta</taxon>
        <taxon>Spermatophyta</taxon>
        <taxon>Magnoliopsida</taxon>
        <taxon>eudicotyledons</taxon>
        <taxon>Gunneridae</taxon>
        <taxon>Pentapetalae</taxon>
        <taxon>asterids</taxon>
        <taxon>campanulids</taxon>
        <taxon>Asterales</taxon>
        <taxon>Asteraceae</taxon>
        <taxon>Asteroideae</taxon>
        <taxon>Anthemideae</taxon>
        <taxon>Anthemidinae</taxon>
        <taxon>Tanacetum</taxon>
    </lineage>
</organism>
<feature type="compositionally biased region" description="Basic and acidic residues" evidence="1">
    <location>
        <begin position="18"/>
        <end position="31"/>
    </location>
</feature>
<feature type="compositionally biased region" description="Polar residues" evidence="1">
    <location>
        <begin position="1"/>
        <end position="15"/>
    </location>
</feature>
<proteinExistence type="predicted"/>
<evidence type="ECO:0000256" key="1">
    <source>
        <dbReference type="SAM" id="MobiDB-lite"/>
    </source>
</evidence>
<dbReference type="AlphaFoldDB" id="A0A699V898"/>
<evidence type="ECO:0000313" key="2">
    <source>
        <dbReference type="EMBL" id="GFD30890.1"/>
    </source>
</evidence>
<feature type="non-terminal residue" evidence="2">
    <location>
        <position position="93"/>
    </location>
</feature>